<accession>A0A1G2JTV0</accession>
<gene>
    <name evidence="3" type="ORF">A2561_00570</name>
</gene>
<feature type="region of interest" description="Disordered" evidence="1">
    <location>
        <begin position="49"/>
        <end position="75"/>
    </location>
</feature>
<name>A0A1G2JTV0_9BACT</name>
<reference evidence="3 4" key="1">
    <citation type="journal article" date="2016" name="Nat. Commun.">
        <title>Thousands of microbial genomes shed light on interconnected biogeochemical processes in an aquifer system.</title>
        <authorList>
            <person name="Anantharaman K."/>
            <person name="Brown C.T."/>
            <person name="Hug L.A."/>
            <person name="Sharon I."/>
            <person name="Castelle C.J."/>
            <person name="Probst A.J."/>
            <person name="Thomas B.C."/>
            <person name="Singh A."/>
            <person name="Wilkins M.J."/>
            <person name="Karaoz U."/>
            <person name="Brodie E.L."/>
            <person name="Williams K.H."/>
            <person name="Hubbard S.S."/>
            <person name="Banfield J.F."/>
        </authorList>
    </citation>
    <scope>NUCLEOTIDE SEQUENCE [LARGE SCALE GENOMIC DNA]</scope>
</reference>
<dbReference type="AlphaFoldDB" id="A0A1G2JTV0"/>
<sequence length="75" mass="8300">MKGKIAFWLLFALIVVCCNYPLLGTQTANAVGLVLAVLILLTLLSPETTRKNSPEEKEEYDPDATRGFDAEETQQ</sequence>
<feature type="transmembrane region" description="Helical" evidence="2">
    <location>
        <begin position="27"/>
        <end position="44"/>
    </location>
</feature>
<dbReference type="EMBL" id="MHPU01000004">
    <property type="protein sequence ID" value="OGZ89678.1"/>
    <property type="molecule type" value="Genomic_DNA"/>
</dbReference>
<proteinExistence type="predicted"/>
<keyword evidence="2" id="KW-1133">Transmembrane helix</keyword>
<protein>
    <submittedName>
        <fullName evidence="3">Uncharacterized protein</fullName>
    </submittedName>
</protein>
<keyword evidence="2" id="KW-0472">Membrane</keyword>
<evidence type="ECO:0000313" key="4">
    <source>
        <dbReference type="Proteomes" id="UP000178935"/>
    </source>
</evidence>
<evidence type="ECO:0000256" key="2">
    <source>
        <dbReference type="SAM" id="Phobius"/>
    </source>
</evidence>
<keyword evidence="2" id="KW-0812">Transmembrane</keyword>
<evidence type="ECO:0000313" key="3">
    <source>
        <dbReference type="EMBL" id="OGZ89678.1"/>
    </source>
</evidence>
<organism evidence="3 4">
    <name type="scientific">Candidatus Staskawiczbacteria bacterium RIFOXYD1_FULL_32_13</name>
    <dbReference type="NCBI Taxonomy" id="1802234"/>
    <lineage>
        <taxon>Bacteria</taxon>
        <taxon>Candidatus Staskawicziibacteriota</taxon>
    </lineage>
</organism>
<evidence type="ECO:0000256" key="1">
    <source>
        <dbReference type="SAM" id="MobiDB-lite"/>
    </source>
</evidence>
<comment type="caution">
    <text evidence="3">The sequence shown here is derived from an EMBL/GenBank/DDBJ whole genome shotgun (WGS) entry which is preliminary data.</text>
</comment>
<dbReference type="Proteomes" id="UP000178935">
    <property type="component" value="Unassembled WGS sequence"/>
</dbReference>